<reference evidence="2 3" key="1">
    <citation type="journal article" date="2019" name="Commun. Biol.">
        <title>The bagworm genome reveals a unique fibroin gene that provides high tensile strength.</title>
        <authorList>
            <person name="Kono N."/>
            <person name="Nakamura H."/>
            <person name="Ohtoshi R."/>
            <person name="Tomita M."/>
            <person name="Numata K."/>
            <person name="Arakawa K."/>
        </authorList>
    </citation>
    <scope>NUCLEOTIDE SEQUENCE [LARGE SCALE GENOMIC DNA]</scope>
</reference>
<feature type="region of interest" description="Disordered" evidence="1">
    <location>
        <begin position="68"/>
        <end position="102"/>
    </location>
</feature>
<keyword evidence="3" id="KW-1185">Reference proteome</keyword>
<name>A0A4C1XCG8_EUMVA</name>
<evidence type="ECO:0000313" key="3">
    <source>
        <dbReference type="Proteomes" id="UP000299102"/>
    </source>
</evidence>
<dbReference type="Proteomes" id="UP000299102">
    <property type="component" value="Unassembled WGS sequence"/>
</dbReference>
<organism evidence="2 3">
    <name type="scientific">Eumeta variegata</name>
    <name type="common">Bagworm moth</name>
    <name type="synonym">Eumeta japonica</name>
    <dbReference type="NCBI Taxonomy" id="151549"/>
    <lineage>
        <taxon>Eukaryota</taxon>
        <taxon>Metazoa</taxon>
        <taxon>Ecdysozoa</taxon>
        <taxon>Arthropoda</taxon>
        <taxon>Hexapoda</taxon>
        <taxon>Insecta</taxon>
        <taxon>Pterygota</taxon>
        <taxon>Neoptera</taxon>
        <taxon>Endopterygota</taxon>
        <taxon>Lepidoptera</taxon>
        <taxon>Glossata</taxon>
        <taxon>Ditrysia</taxon>
        <taxon>Tineoidea</taxon>
        <taxon>Psychidae</taxon>
        <taxon>Oiketicinae</taxon>
        <taxon>Eumeta</taxon>
    </lineage>
</organism>
<gene>
    <name evidence="2" type="ORF">EVAR_41824_1</name>
</gene>
<comment type="caution">
    <text evidence="2">The sequence shown here is derived from an EMBL/GenBank/DDBJ whole genome shotgun (WGS) entry which is preliminary data.</text>
</comment>
<dbReference type="EMBL" id="BGZK01000780">
    <property type="protein sequence ID" value="GBP60134.1"/>
    <property type="molecule type" value="Genomic_DNA"/>
</dbReference>
<evidence type="ECO:0000313" key="2">
    <source>
        <dbReference type="EMBL" id="GBP60134.1"/>
    </source>
</evidence>
<dbReference type="AlphaFoldDB" id="A0A4C1XCG8"/>
<protein>
    <submittedName>
        <fullName evidence="2">Uncharacterized protein</fullName>
    </submittedName>
</protein>
<sequence>MSHVTISTWPENRLLEICMLSCKDAFKVRNCNTAWAADDRGWGGWVAEGETRGKQLTRRITTETVRVHAPTGAPPAPPGPGTHSTISFQFAPKLHPHSRYNT</sequence>
<evidence type="ECO:0000256" key="1">
    <source>
        <dbReference type="SAM" id="MobiDB-lite"/>
    </source>
</evidence>
<proteinExistence type="predicted"/>
<accession>A0A4C1XCG8</accession>